<protein>
    <submittedName>
        <fullName evidence="2">Uncharacterized protein</fullName>
    </submittedName>
</protein>
<accession>A0A0K1EA90</accession>
<gene>
    <name evidence="2" type="ORF">CMC5_017180</name>
</gene>
<keyword evidence="1" id="KW-0472">Membrane</keyword>
<reference evidence="2 3" key="1">
    <citation type="submission" date="2015-07" db="EMBL/GenBank/DDBJ databases">
        <title>Genome analysis of myxobacterium Chondromyces crocatus Cm c5 reveals a high potential for natural compound synthesis and the genetic basis for the loss of fruiting body formation.</title>
        <authorList>
            <person name="Zaburannyi N."/>
            <person name="Bunk B."/>
            <person name="Maier J."/>
            <person name="Overmann J."/>
            <person name="Mueller R."/>
        </authorList>
    </citation>
    <scope>NUCLEOTIDE SEQUENCE [LARGE SCALE GENOMIC DNA]</scope>
    <source>
        <strain evidence="2 3">Cm c5</strain>
    </source>
</reference>
<feature type="transmembrane region" description="Helical" evidence="1">
    <location>
        <begin position="176"/>
        <end position="194"/>
    </location>
</feature>
<feature type="transmembrane region" description="Helical" evidence="1">
    <location>
        <begin position="152"/>
        <end position="170"/>
    </location>
</feature>
<feature type="transmembrane region" description="Helical" evidence="1">
    <location>
        <begin position="125"/>
        <end position="145"/>
    </location>
</feature>
<proteinExistence type="predicted"/>
<dbReference type="KEGG" id="ccro:CMC5_017180"/>
<dbReference type="EMBL" id="CP012159">
    <property type="protein sequence ID" value="AKT37577.1"/>
    <property type="molecule type" value="Genomic_DNA"/>
</dbReference>
<keyword evidence="3" id="KW-1185">Reference proteome</keyword>
<organism evidence="2 3">
    <name type="scientific">Chondromyces crocatus</name>
    <dbReference type="NCBI Taxonomy" id="52"/>
    <lineage>
        <taxon>Bacteria</taxon>
        <taxon>Pseudomonadati</taxon>
        <taxon>Myxococcota</taxon>
        <taxon>Polyangia</taxon>
        <taxon>Polyangiales</taxon>
        <taxon>Polyangiaceae</taxon>
        <taxon>Chondromyces</taxon>
    </lineage>
</organism>
<evidence type="ECO:0000313" key="2">
    <source>
        <dbReference type="EMBL" id="AKT37577.1"/>
    </source>
</evidence>
<dbReference type="Proteomes" id="UP000067626">
    <property type="component" value="Chromosome"/>
</dbReference>
<dbReference type="RefSeq" id="WP_050429925.1">
    <property type="nucleotide sequence ID" value="NZ_CP012159.1"/>
</dbReference>
<sequence length="218" mass="23154">MPTRKFSLKSGEAKRVEVSWKGIWKDIRVRFDGQEIGGFESKSALDEGREFQLPDGLGHLRVQLVRSMGSVELQVLRNGSPLPGSDSDPNTKLKTAWGVILFVGGMSMLAGLVSTIGQVEAMQRLGLGIETVVLGVLFLGLGLWVRARRSKIALGIAFALLALDGVFSIVTSLETGGGVGGGIVLRLFILLGIFKGFSAISQLEAEGGEREGVAALSD</sequence>
<dbReference type="STRING" id="52.CMC5_017180"/>
<keyword evidence="1" id="KW-1133">Transmembrane helix</keyword>
<name>A0A0K1EA90_CHOCO</name>
<evidence type="ECO:0000313" key="3">
    <source>
        <dbReference type="Proteomes" id="UP000067626"/>
    </source>
</evidence>
<keyword evidence="1" id="KW-0812">Transmembrane</keyword>
<feature type="transmembrane region" description="Helical" evidence="1">
    <location>
        <begin position="96"/>
        <end position="119"/>
    </location>
</feature>
<evidence type="ECO:0000256" key="1">
    <source>
        <dbReference type="SAM" id="Phobius"/>
    </source>
</evidence>
<dbReference type="OrthoDB" id="886421at2"/>
<dbReference type="AlphaFoldDB" id="A0A0K1EA90"/>